<organism evidence="11 12">
    <name type="scientific">Cohnella phaseoli</name>
    <dbReference type="NCBI Taxonomy" id="456490"/>
    <lineage>
        <taxon>Bacteria</taxon>
        <taxon>Bacillati</taxon>
        <taxon>Bacillota</taxon>
        <taxon>Bacilli</taxon>
        <taxon>Bacillales</taxon>
        <taxon>Paenibacillaceae</taxon>
        <taxon>Cohnella</taxon>
    </lineage>
</organism>
<dbReference type="SMART" id="SM00342">
    <property type="entry name" value="HTH_ARAC"/>
    <property type="match status" value="1"/>
</dbReference>
<gene>
    <name evidence="11" type="ORF">DFP98_13069</name>
</gene>
<feature type="domain" description="HTH araC/xylS-type" evidence="9">
    <location>
        <begin position="179"/>
        <end position="277"/>
    </location>
</feature>
<dbReference type="RefSeq" id="WP_220377189.1">
    <property type="nucleotide sequence ID" value="NZ_QRDZ01000030.1"/>
</dbReference>
<feature type="region of interest" description="Disordered" evidence="8">
    <location>
        <begin position="355"/>
        <end position="396"/>
    </location>
</feature>
<evidence type="ECO:0000256" key="6">
    <source>
        <dbReference type="ARBA" id="ARBA00023125"/>
    </source>
</evidence>
<evidence type="ECO:0000313" key="12">
    <source>
        <dbReference type="Proteomes" id="UP000256977"/>
    </source>
</evidence>
<evidence type="ECO:0000256" key="7">
    <source>
        <dbReference type="ARBA" id="ARBA00023163"/>
    </source>
</evidence>
<name>A0A3D9IFX2_9BACL</name>
<dbReference type="AlphaFoldDB" id="A0A3D9IFX2"/>
<dbReference type="Pfam" id="PF01497">
    <property type="entry name" value="Peripla_BP_2"/>
    <property type="match status" value="1"/>
</dbReference>
<evidence type="ECO:0000256" key="5">
    <source>
        <dbReference type="ARBA" id="ARBA00023015"/>
    </source>
</evidence>
<dbReference type="GO" id="GO:0030288">
    <property type="term" value="C:outer membrane-bounded periplasmic space"/>
    <property type="evidence" value="ECO:0007669"/>
    <property type="project" value="TreeGrafter"/>
</dbReference>
<keyword evidence="12" id="KW-1185">Reference proteome</keyword>
<dbReference type="InterPro" id="IPR018060">
    <property type="entry name" value="HTH_AraC"/>
</dbReference>
<evidence type="ECO:0000256" key="3">
    <source>
        <dbReference type="ARBA" id="ARBA00022448"/>
    </source>
</evidence>
<keyword evidence="3" id="KW-0813">Transport</keyword>
<dbReference type="Gene3D" id="1.10.10.60">
    <property type="entry name" value="Homeodomain-like"/>
    <property type="match status" value="2"/>
</dbReference>
<evidence type="ECO:0000313" key="11">
    <source>
        <dbReference type="EMBL" id="RED60547.1"/>
    </source>
</evidence>
<dbReference type="SUPFAM" id="SSF46689">
    <property type="entry name" value="Homeodomain-like"/>
    <property type="match status" value="2"/>
</dbReference>
<evidence type="ECO:0000259" key="9">
    <source>
        <dbReference type="PROSITE" id="PS01124"/>
    </source>
</evidence>
<dbReference type="InterPro" id="IPR051313">
    <property type="entry name" value="Bact_iron-sidero_bind"/>
</dbReference>
<dbReference type="PANTHER" id="PTHR30532">
    <property type="entry name" value="IRON III DICITRATE-BINDING PERIPLASMIC PROTEIN"/>
    <property type="match status" value="1"/>
</dbReference>
<keyword evidence="6" id="KW-0238">DNA-binding</keyword>
<evidence type="ECO:0000256" key="2">
    <source>
        <dbReference type="ARBA" id="ARBA00008814"/>
    </source>
</evidence>
<dbReference type="PROSITE" id="PS50983">
    <property type="entry name" value="FE_B12_PBP"/>
    <property type="match status" value="1"/>
</dbReference>
<evidence type="ECO:0000256" key="8">
    <source>
        <dbReference type="SAM" id="MobiDB-lite"/>
    </source>
</evidence>
<dbReference type="PROSITE" id="PS01124">
    <property type="entry name" value="HTH_ARAC_FAMILY_2"/>
    <property type="match status" value="1"/>
</dbReference>
<dbReference type="GO" id="GO:1901678">
    <property type="term" value="P:iron coordination entity transport"/>
    <property type="evidence" value="ECO:0007669"/>
    <property type="project" value="UniProtKB-ARBA"/>
</dbReference>
<comment type="subcellular location">
    <subcellularLocation>
        <location evidence="1">Cell envelope</location>
    </subcellularLocation>
</comment>
<reference evidence="11 12" key="1">
    <citation type="submission" date="2018-07" db="EMBL/GenBank/DDBJ databases">
        <title>Genomic Encyclopedia of Type Strains, Phase III (KMG-III): the genomes of soil and plant-associated and newly described type strains.</title>
        <authorList>
            <person name="Whitman W."/>
        </authorList>
    </citation>
    <scope>NUCLEOTIDE SEQUENCE [LARGE SCALE GENOMIC DNA]</scope>
    <source>
        <strain evidence="11 12">CECT 7287</strain>
    </source>
</reference>
<accession>A0A3D9IFX2</accession>
<dbReference type="SUPFAM" id="SSF53807">
    <property type="entry name" value="Helical backbone' metal receptor"/>
    <property type="match status" value="1"/>
</dbReference>
<dbReference type="Proteomes" id="UP000256977">
    <property type="component" value="Unassembled WGS sequence"/>
</dbReference>
<evidence type="ECO:0000259" key="10">
    <source>
        <dbReference type="PROSITE" id="PS50983"/>
    </source>
</evidence>
<dbReference type="InterPro" id="IPR020449">
    <property type="entry name" value="Tscrpt_reg_AraC-type_HTH"/>
</dbReference>
<dbReference type="EMBL" id="QRDZ01000030">
    <property type="protein sequence ID" value="RED60547.1"/>
    <property type="molecule type" value="Genomic_DNA"/>
</dbReference>
<protein>
    <submittedName>
        <fullName evidence="11">Iron complex transport system substrate-binding protein</fullName>
    </submittedName>
</protein>
<dbReference type="GO" id="GO:0043565">
    <property type="term" value="F:sequence-specific DNA binding"/>
    <property type="evidence" value="ECO:0007669"/>
    <property type="project" value="InterPro"/>
</dbReference>
<dbReference type="PANTHER" id="PTHR30532:SF24">
    <property type="entry name" value="FERRIC ENTEROBACTIN-BINDING PERIPLASMIC PROTEIN FEPB"/>
    <property type="match status" value="1"/>
</dbReference>
<dbReference type="Pfam" id="PF12833">
    <property type="entry name" value="HTH_18"/>
    <property type="match status" value="1"/>
</dbReference>
<comment type="similarity">
    <text evidence="2">Belongs to the bacterial solute-binding protein 8 family.</text>
</comment>
<keyword evidence="7" id="KW-0804">Transcription</keyword>
<evidence type="ECO:0000256" key="4">
    <source>
        <dbReference type="ARBA" id="ARBA00022729"/>
    </source>
</evidence>
<comment type="caution">
    <text evidence="11">The sequence shown here is derived from an EMBL/GenBank/DDBJ whole genome shotgun (WGS) entry which is preliminary data.</text>
</comment>
<keyword evidence="4" id="KW-0732">Signal</keyword>
<feature type="domain" description="Fe/B12 periplasmic-binding" evidence="10">
    <location>
        <begin position="410"/>
        <end position="667"/>
    </location>
</feature>
<sequence>MKLDELLALWNQAFVKVLDVRLHKLRAGDNLPPYILPSHLFLYSFRGSARIRFDDVPFSVSGCQALHGSKGFVLHIAVGDEDFEYYAVHYALRFPTLYRPETVPLTDRNPWLLAPYSFSPSRPVSLLNQLDRLYEIWAGGGTDGIRPLRVKALFYRWVCELLEQMDEPARSPLPSDLVGQAIRYIHRHYAESVTLERMAEALNYSVPHLVKQFKLGTGKSPIGYLIKVRMDKAKELLLRTDAALQDISEGVGYNDISYFNKTFKKYAGMTPGQYRSARSADYAGSDRHTNRIISSLVPEVSGRYNANDNENHFHYDRLNKGEDRNMIQFEKRGKLAMLVLGIALVLSACSGSGAATNSNPRSSSASASLQAETTVPRVSETISQTSQPAWPRTYTDATGNNVKLEAQPKRIIVSHFSMMEYLFALDTPPIASVLADRILNAFETLKPYAQTSQVADIGQVVTPNLEMMTELEPDLILAFSGTHNDVYEDLGKIAPVVMLSIEEMNWKERLREYAKLLGKEREADAYIAELTALMNDTRAKLAPYKDQSVTFLWPTGNGDTFYVLDDSSIEYVYDPEGLGMKSPGAFKLEDDAVSMEGVTMLDPDIIFVVDYLDGIDGRLEELNKSKVWNSLSAAKNGKVFKMDISANAGGPLAVKYVVGQIGAALVS</sequence>
<feature type="compositionally biased region" description="Low complexity" evidence="8">
    <location>
        <begin position="355"/>
        <end position="368"/>
    </location>
</feature>
<evidence type="ECO:0000256" key="1">
    <source>
        <dbReference type="ARBA" id="ARBA00004196"/>
    </source>
</evidence>
<proteinExistence type="inferred from homology"/>
<dbReference type="PRINTS" id="PR00032">
    <property type="entry name" value="HTHARAC"/>
</dbReference>
<keyword evidence="5" id="KW-0805">Transcription regulation</keyword>
<dbReference type="InterPro" id="IPR002491">
    <property type="entry name" value="ABC_transptr_periplasmic_BD"/>
</dbReference>
<dbReference type="InterPro" id="IPR009057">
    <property type="entry name" value="Homeodomain-like_sf"/>
</dbReference>
<dbReference type="PROSITE" id="PS00041">
    <property type="entry name" value="HTH_ARAC_FAMILY_1"/>
    <property type="match status" value="1"/>
</dbReference>
<dbReference type="InterPro" id="IPR018062">
    <property type="entry name" value="HTH_AraC-typ_CS"/>
</dbReference>
<dbReference type="Gene3D" id="3.40.50.1980">
    <property type="entry name" value="Nitrogenase molybdenum iron protein domain"/>
    <property type="match status" value="2"/>
</dbReference>
<dbReference type="GO" id="GO:0003700">
    <property type="term" value="F:DNA-binding transcription factor activity"/>
    <property type="evidence" value="ECO:0007669"/>
    <property type="project" value="InterPro"/>
</dbReference>